<dbReference type="InterPro" id="IPR053253">
    <property type="entry name" value="Sex_diff_modulator"/>
</dbReference>
<dbReference type="AlphaFoldDB" id="A0A8T0TE23"/>
<dbReference type="EMBL" id="CM029044">
    <property type="protein sequence ID" value="KAG2607888.1"/>
    <property type="molecule type" value="Genomic_DNA"/>
</dbReference>
<proteinExistence type="predicted"/>
<gene>
    <name evidence="1" type="ORF">PVAP13_4NG298664</name>
</gene>
<comment type="caution">
    <text evidence="1">The sequence shown here is derived from an EMBL/GenBank/DDBJ whole genome shotgun (WGS) entry which is preliminary data.</text>
</comment>
<dbReference type="Proteomes" id="UP000823388">
    <property type="component" value="Chromosome 4N"/>
</dbReference>
<organism evidence="1 2">
    <name type="scientific">Panicum virgatum</name>
    <name type="common">Blackwell switchgrass</name>
    <dbReference type="NCBI Taxonomy" id="38727"/>
    <lineage>
        <taxon>Eukaryota</taxon>
        <taxon>Viridiplantae</taxon>
        <taxon>Streptophyta</taxon>
        <taxon>Embryophyta</taxon>
        <taxon>Tracheophyta</taxon>
        <taxon>Spermatophyta</taxon>
        <taxon>Magnoliopsida</taxon>
        <taxon>Liliopsida</taxon>
        <taxon>Poales</taxon>
        <taxon>Poaceae</taxon>
        <taxon>PACMAD clade</taxon>
        <taxon>Panicoideae</taxon>
        <taxon>Panicodae</taxon>
        <taxon>Paniceae</taxon>
        <taxon>Panicinae</taxon>
        <taxon>Panicum</taxon>
        <taxon>Panicum sect. Hiantes</taxon>
    </lineage>
</organism>
<evidence type="ECO:0000313" key="1">
    <source>
        <dbReference type="EMBL" id="KAG2607888.1"/>
    </source>
</evidence>
<protein>
    <submittedName>
        <fullName evidence="1">Uncharacterized protein</fullName>
    </submittedName>
</protein>
<evidence type="ECO:0000313" key="2">
    <source>
        <dbReference type="Proteomes" id="UP000823388"/>
    </source>
</evidence>
<sequence length="174" mass="19847">MEVEAAIREEFNLRHDEVKATCHFPESCLIKFKYARHCSVALEKVSAKCRGIEVFFIKWRSLRDAEGVTLLFRVKLCLDGVPCHAWSAELAERIISRTCALEGIETNLDMSADTKTIDLWAWTANPSTISKLVWLAFTGRARDPHLASVQVSDTPPERWQRGVKHPVIVHLEEF</sequence>
<name>A0A8T0TE23_PANVG</name>
<accession>A0A8T0TE23</accession>
<dbReference type="PANTHER" id="PTHR33087">
    <property type="entry name" value="OS07G0539200 PROTEIN"/>
    <property type="match status" value="1"/>
</dbReference>
<dbReference type="PANTHER" id="PTHR33087:SF21">
    <property type="entry name" value="OS03G0782100 PROTEIN"/>
    <property type="match status" value="1"/>
</dbReference>
<keyword evidence="2" id="KW-1185">Reference proteome</keyword>
<reference evidence="1" key="1">
    <citation type="submission" date="2020-05" db="EMBL/GenBank/DDBJ databases">
        <title>WGS assembly of Panicum virgatum.</title>
        <authorList>
            <person name="Lovell J.T."/>
            <person name="Jenkins J."/>
            <person name="Shu S."/>
            <person name="Juenger T.E."/>
            <person name="Schmutz J."/>
        </authorList>
    </citation>
    <scope>NUCLEOTIDE SEQUENCE</scope>
    <source>
        <strain evidence="1">AP13</strain>
    </source>
</reference>